<keyword evidence="3" id="KW-0067">ATP-binding</keyword>
<evidence type="ECO:0000313" key="6">
    <source>
        <dbReference type="Proteomes" id="UP000230292"/>
    </source>
</evidence>
<dbReference type="Gene3D" id="3.40.1190.10">
    <property type="entry name" value="Mur-like, catalytic domain"/>
    <property type="match status" value="1"/>
</dbReference>
<feature type="domain" description="Mur ligase central" evidence="4">
    <location>
        <begin position="108"/>
        <end position="180"/>
    </location>
</feature>
<evidence type="ECO:0000313" key="5">
    <source>
        <dbReference type="EMBL" id="PIW37294.1"/>
    </source>
</evidence>
<dbReference type="InterPro" id="IPR013221">
    <property type="entry name" value="Mur_ligase_cen"/>
</dbReference>
<proteinExistence type="predicted"/>
<evidence type="ECO:0000256" key="2">
    <source>
        <dbReference type="ARBA" id="ARBA00022741"/>
    </source>
</evidence>
<dbReference type="InterPro" id="IPR005762">
    <property type="entry name" value="MurD"/>
</dbReference>
<keyword evidence="2" id="KW-0547">Nucleotide-binding</keyword>
<dbReference type="InterPro" id="IPR036565">
    <property type="entry name" value="Mur-like_cat_sf"/>
</dbReference>
<dbReference type="Pfam" id="PF08245">
    <property type="entry name" value="Mur_ligase_M"/>
    <property type="match status" value="1"/>
</dbReference>
<dbReference type="SUPFAM" id="SSF51984">
    <property type="entry name" value="MurCD N-terminal domain"/>
    <property type="match status" value="1"/>
</dbReference>
<gene>
    <name evidence="5" type="ORF">COW24_00880</name>
</gene>
<dbReference type="PANTHER" id="PTHR43692">
    <property type="entry name" value="UDP-N-ACETYLMURAMOYLALANINE--D-GLUTAMATE LIGASE"/>
    <property type="match status" value="1"/>
</dbReference>
<reference evidence="5 6" key="1">
    <citation type="submission" date="2017-09" db="EMBL/GenBank/DDBJ databases">
        <title>Depth-based differentiation of microbial function through sediment-hosted aquifers and enrichment of novel symbionts in the deep terrestrial subsurface.</title>
        <authorList>
            <person name="Probst A.J."/>
            <person name="Ladd B."/>
            <person name="Jarett J.K."/>
            <person name="Geller-Mcgrath D.E."/>
            <person name="Sieber C.M."/>
            <person name="Emerson J.B."/>
            <person name="Anantharaman K."/>
            <person name="Thomas B.C."/>
            <person name="Malmstrom R."/>
            <person name="Stieglmeier M."/>
            <person name="Klingl A."/>
            <person name="Woyke T."/>
            <person name="Ryan C.M."/>
            <person name="Banfield J.F."/>
        </authorList>
    </citation>
    <scope>NUCLEOTIDE SEQUENCE [LARGE SCALE GENOMIC DNA]</scope>
    <source>
        <strain evidence="5">CG15_BIG_FIL_POST_REV_8_21_14_020_45_12</strain>
    </source>
</reference>
<dbReference type="Pfam" id="PF21799">
    <property type="entry name" value="MurD-like_N"/>
    <property type="match status" value="1"/>
</dbReference>
<dbReference type="GO" id="GO:0005524">
    <property type="term" value="F:ATP binding"/>
    <property type="evidence" value="ECO:0007669"/>
    <property type="project" value="UniProtKB-KW"/>
</dbReference>
<organism evidence="5 6">
    <name type="scientific">Candidatus Kerfeldbacteria bacterium CG15_BIG_FIL_POST_REV_8_21_14_020_45_12</name>
    <dbReference type="NCBI Taxonomy" id="2014247"/>
    <lineage>
        <taxon>Bacteria</taxon>
        <taxon>Candidatus Kerfeldiibacteriota</taxon>
    </lineage>
</organism>
<keyword evidence="1" id="KW-0436">Ligase</keyword>
<dbReference type="AlphaFoldDB" id="A0A2M7H4Z3"/>
<evidence type="ECO:0000256" key="1">
    <source>
        <dbReference type="ARBA" id="ARBA00022598"/>
    </source>
</evidence>
<dbReference type="GO" id="GO:0005737">
    <property type="term" value="C:cytoplasm"/>
    <property type="evidence" value="ECO:0007669"/>
    <property type="project" value="InterPro"/>
</dbReference>
<dbReference type="GO" id="GO:0008360">
    <property type="term" value="P:regulation of cell shape"/>
    <property type="evidence" value="ECO:0007669"/>
    <property type="project" value="InterPro"/>
</dbReference>
<feature type="non-terminal residue" evidence="5">
    <location>
        <position position="180"/>
    </location>
</feature>
<dbReference type="Proteomes" id="UP000230292">
    <property type="component" value="Unassembled WGS sequence"/>
</dbReference>
<name>A0A2M7H4Z3_9BACT</name>
<evidence type="ECO:0000256" key="3">
    <source>
        <dbReference type="ARBA" id="ARBA00022840"/>
    </source>
</evidence>
<dbReference type="Gene3D" id="3.40.50.720">
    <property type="entry name" value="NAD(P)-binding Rossmann-like Domain"/>
    <property type="match status" value="1"/>
</dbReference>
<dbReference type="SUPFAM" id="SSF53623">
    <property type="entry name" value="MurD-like peptide ligases, catalytic domain"/>
    <property type="match status" value="1"/>
</dbReference>
<evidence type="ECO:0000259" key="4">
    <source>
        <dbReference type="Pfam" id="PF08245"/>
    </source>
</evidence>
<dbReference type="GO" id="GO:0008764">
    <property type="term" value="F:UDP-N-acetylmuramoylalanine-D-glutamate ligase activity"/>
    <property type="evidence" value="ECO:0007669"/>
    <property type="project" value="InterPro"/>
</dbReference>
<comment type="caution">
    <text evidence="5">The sequence shown here is derived from an EMBL/GenBank/DDBJ whole genome shotgun (WGS) entry which is preliminary data.</text>
</comment>
<accession>A0A2M7H4Z3</accession>
<sequence>MTSPHWNNKKVIILGAGLEGLSTVNFLQSHYPEYQITVADKADITNLPDKVLSLTGNNYPTSLAAWDLAIVSPGIPPHDPLLATCTPDKLTTATNIFFEECQGKIIGVTGTKGKSTTSSLISHILQSANLPAYLIGNIGNPGLSELNLHNLATDIFVFELSSYQAMRLEQGPDICVITNL</sequence>
<dbReference type="EMBL" id="PFGC01000012">
    <property type="protein sequence ID" value="PIW37294.1"/>
    <property type="molecule type" value="Genomic_DNA"/>
</dbReference>
<dbReference type="GO" id="GO:0051301">
    <property type="term" value="P:cell division"/>
    <property type="evidence" value="ECO:0007669"/>
    <property type="project" value="InterPro"/>
</dbReference>
<dbReference type="PANTHER" id="PTHR43692:SF1">
    <property type="entry name" value="UDP-N-ACETYLMURAMOYLALANINE--D-GLUTAMATE LIGASE"/>
    <property type="match status" value="1"/>
</dbReference>
<protein>
    <recommendedName>
        <fullName evidence="4">Mur ligase central domain-containing protein</fullName>
    </recommendedName>
</protein>